<dbReference type="GeneID" id="27666493"/>
<accession>A0A0F2M519</accession>
<dbReference type="EMBL" id="AXCR01000010">
    <property type="protein sequence ID" value="KJR83281.1"/>
    <property type="molecule type" value="Genomic_DNA"/>
</dbReference>
<dbReference type="KEGG" id="ssck:SPSK_04409"/>
<dbReference type="GO" id="GO:0008757">
    <property type="term" value="F:S-adenosylmethionine-dependent methyltransferase activity"/>
    <property type="evidence" value="ECO:0007669"/>
    <property type="project" value="UniProtKB-ARBA"/>
</dbReference>
<dbReference type="VEuPathDB" id="FungiDB:SPSK_04409"/>
<dbReference type="PROSITE" id="PS51560">
    <property type="entry name" value="SAM_MT_NNT1"/>
    <property type="match status" value="1"/>
</dbReference>
<keyword evidence="1" id="KW-0963">Cytoplasm</keyword>
<dbReference type="PANTHER" id="PTHR14614:SF10">
    <property type="entry name" value="PROTEIN N-TERMINAL AND LYSINE N-METHYLTRANSFERASE EFM7"/>
    <property type="match status" value="1"/>
</dbReference>
<dbReference type="Gene3D" id="3.40.50.150">
    <property type="entry name" value="Vaccinia Virus protein VP39"/>
    <property type="match status" value="1"/>
</dbReference>
<dbReference type="RefSeq" id="XP_016585957.1">
    <property type="nucleotide sequence ID" value="XM_016731216.1"/>
</dbReference>
<evidence type="ECO:0000256" key="2">
    <source>
        <dbReference type="ARBA" id="ARBA00022603"/>
    </source>
</evidence>
<evidence type="ECO:0000256" key="4">
    <source>
        <dbReference type="ARBA" id="ARBA00022691"/>
    </source>
</evidence>
<comment type="caution">
    <text evidence="6">The sequence shown here is derived from an EMBL/GenBank/DDBJ whole genome shotgun (WGS) entry which is preliminary data.</text>
</comment>
<keyword evidence="2 6" id="KW-0489">Methyltransferase</keyword>
<feature type="compositionally biased region" description="Low complexity" evidence="5">
    <location>
        <begin position="192"/>
        <end position="212"/>
    </location>
</feature>
<keyword evidence="4" id="KW-0949">S-adenosyl-L-methionine</keyword>
<dbReference type="InterPro" id="IPR029063">
    <property type="entry name" value="SAM-dependent_MTases_sf"/>
</dbReference>
<evidence type="ECO:0000256" key="5">
    <source>
        <dbReference type="SAM" id="MobiDB-lite"/>
    </source>
</evidence>
<reference evidence="6 7" key="1">
    <citation type="journal article" date="2014" name="BMC Genomics">
        <title>Comparative genomics of the major fungal agents of human and animal Sporotrichosis: Sporothrix schenckii and Sporothrix brasiliensis.</title>
        <authorList>
            <person name="Teixeira M.M."/>
            <person name="de Almeida L.G."/>
            <person name="Kubitschek-Barreira P."/>
            <person name="Alves F.L."/>
            <person name="Kioshima E.S."/>
            <person name="Abadio A.K."/>
            <person name="Fernandes L."/>
            <person name="Derengowski L.S."/>
            <person name="Ferreira K.S."/>
            <person name="Souza R.C."/>
            <person name="Ruiz J.C."/>
            <person name="de Andrade N.C."/>
            <person name="Paes H.C."/>
            <person name="Nicola A.M."/>
            <person name="Albuquerque P."/>
            <person name="Gerber A.L."/>
            <person name="Martins V.P."/>
            <person name="Peconick L.D."/>
            <person name="Neto A.V."/>
            <person name="Chaucanez C.B."/>
            <person name="Silva P.A."/>
            <person name="Cunha O.L."/>
            <person name="de Oliveira F.F."/>
            <person name="dos Santos T.C."/>
            <person name="Barros A.L."/>
            <person name="Soares M.A."/>
            <person name="de Oliveira L.M."/>
            <person name="Marini M.M."/>
            <person name="Villalobos-Duno H."/>
            <person name="Cunha M.M."/>
            <person name="de Hoog S."/>
            <person name="da Silveira J.F."/>
            <person name="Henrissat B."/>
            <person name="Nino-Vega G.A."/>
            <person name="Cisalpino P.S."/>
            <person name="Mora-Montes H.M."/>
            <person name="Almeida S.R."/>
            <person name="Stajich J.E."/>
            <person name="Lopes-Bezerra L.M."/>
            <person name="Vasconcelos A.T."/>
            <person name="Felipe M.S."/>
        </authorList>
    </citation>
    <scope>NUCLEOTIDE SEQUENCE [LARGE SCALE GENOMIC DNA]</scope>
    <source>
        <strain evidence="6 7">1099-18</strain>
    </source>
</reference>
<evidence type="ECO:0000313" key="7">
    <source>
        <dbReference type="Proteomes" id="UP000033710"/>
    </source>
</evidence>
<keyword evidence="3 6" id="KW-0808">Transferase</keyword>
<gene>
    <name evidence="6" type="ORF">SPSK_04409</name>
</gene>
<dbReference type="Proteomes" id="UP000033710">
    <property type="component" value="Unassembled WGS sequence"/>
</dbReference>
<dbReference type="GO" id="GO:0005737">
    <property type="term" value="C:cytoplasm"/>
    <property type="evidence" value="ECO:0007669"/>
    <property type="project" value="TreeGrafter"/>
</dbReference>
<dbReference type="SUPFAM" id="SSF53335">
    <property type="entry name" value="S-adenosyl-L-methionine-dependent methyltransferases"/>
    <property type="match status" value="1"/>
</dbReference>
<dbReference type="GO" id="GO:0032259">
    <property type="term" value="P:methylation"/>
    <property type="evidence" value="ECO:0007669"/>
    <property type="project" value="UniProtKB-KW"/>
</dbReference>
<dbReference type="InterPro" id="IPR019410">
    <property type="entry name" value="Methyltransf_16"/>
</dbReference>
<organism evidence="6 7">
    <name type="scientific">Sporothrix schenckii 1099-18</name>
    <dbReference type="NCBI Taxonomy" id="1397361"/>
    <lineage>
        <taxon>Eukaryota</taxon>
        <taxon>Fungi</taxon>
        <taxon>Dikarya</taxon>
        <taxon>Ascomycota</taxon>
        <taxon>Pezizomycotina</taxon>
        <taxon>Sordariomycetes</taxon>
        <taxon>Sordariomycetidae</taxon>
        <taxon>Ophiostomatales</taxon>
        <taxon>Ophiostomataceae</taxon>
        <taxon>Sporothrix</taxon>
    </lineage>
</organism>
<dbReference type="Pfam" id="PF10294">
    <property type="entry name" value="Methyltransf_16"/>
    <property type="match status" value="1"/>
</dbReference>
<dbReference type="PANTHER" id="PTHR14614">
    <property type="entry name" value="HEPATOCELLULAR CARCINOMA-ASSOCIATED ANTIGEN"/>
    <property type="match status" value="1"/>
</dbReference>
<feature type="region of interest" description="Disordered" evidence="5">
    <location>
        <begin position="190"/>
        <end position="220"/>
    </location>
</feature>
<evidence type="ECO:0000313" key="6">
    <source>
        <dbReference type="EMBL" id="KJR83281.1"/>
    </source>
</evidence>
<proteinExistence type="predicted"/>
<dbReference type="InterPro" id="IPR025784">
    <property type="entry name" value="EFM7"/>
</dbReference>
<feature type="compositionally biased region" description="Pro residues" evidence="5">
    <location>
        <begin position="42"/>
        <end position="51"/>
    </location>
</feature>
<reference evidence="6 7" key="2">
    <citation type="journal article" date="2015" name="Eukaryot. Cell">
        <title>Asexual propagation of a virulent clone complex in a human and feline outbreak of sporotrichosis.</title>
        <authorList>
            <person name="Teixeira Mde M."/>
            <person name="Rodrigues A.M."/>
            <person name="Tsui C.K."/>
            <person name="de Almeida L.G."/>
            <person name="Van Diepeningen A.D."/>
            <person name="van den Ende B.G."/>
            <person name="Fernandes G.F."/>
            <person name="Kano R."/>
            <person name="Hamelin R.C."/>
            <person name="Lopes-Bezerra L.M."/>
            <person name="Vasconcelos A.T."/>
            <person name="de Hoog S."/>
            <person name="de Camargo Z.P."/>
            <person name="Felipe M.S."/>
        </authorList>
    </citation>
    <scope>NUCLEOTIDE SEQUENCE [LARGE SCALE GENOMIC DNA]</scope>
    <source>
        <strain evidence="6 7">1099-18</strain>
    </source>
</reference>
<sequence>MTKDRPEGVRVDHHNDHNDHDDAASHTSDTSHNFDLFAEPPDYYPPSPPPTTEQHALGRSGVQLTLHLVGHSVLEAHRLWNGSRVLADYLEEREAQGDHVVRDKTVLELGAGAGLPGIVCGLVLGARKVVVTDYPDLDLVQTMRRNIEEAEAGAAAAASASGQLAGYVPGTVIADGYVWGGDPAPMLAHLRSATSGDDGDEASGAGKASASEAQKRAQKGAQNEDLKYDILLLADLLFRHAEHSKLAYSVAQTLRNAPDSRAYVFFTSYRPWLRHKDLAFFEHARDAGLVVEHVLERRLEKPPLFFENDPGDVSVRSTVSGYLLRWPQPDKSEDPAAFWPPGGMPVEPAQEPPAAGDA</sequence>
<feature type="region of interest" description="Disordered" evidence="5">
    <location>
        <begin position="327"/>
        <end position="358"/>
    </location>
</feature>
<feature type="compositionally biased region" description="Basic and acidic residues" evidence="5">
    <location>
        <begin position="1"/>
        <end position="24"/>
    </location>
</feature>
<feature type="region of interest" description="Disordered" evidence="5">
    <location>
        <begin position="1"/>
        <end position="56"/>
    </location>
</feature>
<evidence type="ECO:0000256" key="1">
    <source>
        <dbReference type="ARBA" id="ARBA00022490"/>
    </source>
</evidence>
<name>A0A0F2M519_SPOSC</name>
<protein>
    <submittedName>
        <fullName evidence="6">Nicotinamide n-methyltransferase</fullName>
    </submittedName>
</protein>
<dbReference type="OrthoDB" id="46564at2759"/>
<evidence type="ECO:0000256" key="3">
    <source>
        <dbReference type="ARBA" id="ARBA00022679"/>
    </source>
</evidence>
<dbReference type="AlphaFoldDB" id="A0A0F2M519"/>